<keyword evidence="5 6" id="KW-0472">Membrane</keyword>
<name>A0A5R8Y1W6_9BACT</name>
<keyword evidence="2" id="KW-1003">Cell membrane</keyword>
<dbReference type="AlphaFoldDB" id="A0A5R8Y1W6"/>
<keyword evidence="3 6" id="KW-0812">Transmembrane</keyword>
<dbReference type="OrthoDB" id="9804822at2"/>
<evidence type="ECO:0000256" key="2">
    <source>
        <dbReference type="ARBA" id="ARBA00022475"/>
    </source>
</evidence>
<feature type="transmembrane region" description="Helical" evidence="6">
    <location>
        <begin position="45"/>
        <end position="67"/>
    </location>
</feature>
<keyword evidence="4 6" id="KW-1133">Transmembrane helix</keyword>
<proteinExistence type="predicted"/>
<dbReference type="EMBL" id="VANU01000002">
    <property type="protein sequence ID" value="TLP39325.1"/>
    <property type="molecule type" value="Genomic_DNA"/>
</dbReference>
<reference evidence="7 8" key="1">
    <citation type="submission" date="2019-05" db="EMBL/GenBank/DDBJ databases">
        <title>Arcobacter sp. nov., isolated from sea sediment.</title>
        <authorList>
            <person name="Kim W."/>
        </authorList>
    </citation>
    <scope>NUCLEOTIDE SEQUENCE [LARGE SCALE GENOMIC DNA]</scope>
    <source>
        <strain evidence="7 8">CAU 1517</strain>
    </source>
</reference>
<accession>A0A5R8Y1W6</accession>
<dbReference type="GO" id="GO:0005886">
    <property type="term" value="C:plasma membrane"/>
    <property type="evidence" value="ECO:0007669"/>
    <property type="project" value="UniProtKB-SubCell"/>
</dbReference>
<sequence>MENFFTLTMLFSIGTFAITSAITPGPNNIMLLSSGLTFGFKRTIPHIGGIIVGFPFMLLLIGLGMGIIFEKYPIVLSVLKIVGILYLVWMAYKIATNTSTYDVKEDGDSRPFTFLQAAIFQWVNPKAWIMGVTAISIFITAKEDNYGQILILTFIFLLSAIVSCNTWALGGVFLKRFIKNTKSIRIFNIFMALLLVASVLPIILE</sequence>
<dbReference type="PANTHER" id="PTHR30086">
    <property type="entry name" value="ARGININE EXPORTER PROTEIN ARGO"/>
    <property type="match status" value="1"/>
</dbReference>
<organism evidence="7 8">
    <name type="scientific">Arcobacter arenosus</name>
    <dbReference type="NCBI Taxonomy" id="2576037"/>
    <lineage>
        <taxon>Bacteria</taxon>
        <taxon>Pseudomonadati</taxon>
        <taxon>Campylobacterota</taxon>
        <taxon>Epsilonproteobacteria</taxon>
        <taxon>Campylobacterales</taxon>
        <taxon>Arcobacteraceae</taxon>
        <taxon>Arcobacter</taxon>
    </lineage>
</organism>
<dbReference type="RefSeq" id="WP_138151908.1">
    <property type="nucleotide sequence ID" value="NZ_VANU01000002.1"/>
</dbReference>
<dbReference type="PANTHER" id="PTHR30086:SF20">
    <property type="entry name" value="ARGININE EXPORTER PROTEIN ARGO-RELATED"/>
    <property type="match status" value="1"/>
</dbReference>
<evidence type="ECO:0000256" key="5">
    <source>
        <dbReference type="ARBA" id="ARBA00023136"/>
    </source>
</evidence>
<evidence type="ECO:0000256" key="4">
    <source>
        <dbReference type="ARBA" id="ARBA00022989"/>
    </source>
</evidence>
<dbReference type="Proteomes" id="UP000308901">
    <property type="component" value="Unassembled WGS sequence"/>
</dbReference>
<comment type="caution">
    <text evidence="7">The sequence shown here is derived from an EMBL/GenBank/DDBJ whole genome shotgun (WGS) entry which is preliminary data.</text>
</comment>
<feature type="transmembrane region" description="Helical" evidence="6">
    <location>
        <begin position="149"/>
        <end position="174"/>
    </location>
</feature>
<evidence type="ECO:0000313" key="8">
    <source>
        <dbReference type="Proteomes" id="UP000308901"/>
    </source>
</evidence>
<evidence type="ECO:0000256" key="3">
    <source>
        <dbReference type="ARBA" id="ARBA00022692"/>
    </source>
</evidence>
<evidence type="ECO:0000256" key="1">
    <source>
        <dbReference type="ARBA" id="ARBA00004651"/>
    </source>
</evidence>
<dbReference type="InterPro" id="IPR001123">
    <property type="entry name" value="LeuE-type"/>
</dbReference>
<gene>
    <name evidence="7" type="ORF">FDK22_05500</name>
</gene>
<dbReference type="GO" id="GO:0015171">
    <property type="term" value="F:amino acid transmembrane transporter activity"/>
    <property type="evidence" value="ECO:0007669"/>
    <property type="project" value="TreeGrafter"/>
</dbReference>
<feature type="transmembrane region" description="Helical" evidence="6">
    <location>
        <begin position="74"/>
        <end position="92"/>
    </location>
</feature>
<dbReference type="Pfam" id="PF01810">
    <property type="entry name" value="LysE"/>
    <property type="match status" value="1"/>
</dbReference>
<comment type="subcellular location">
    <subcellularLocation>
        <location evidence="1">Cell membrane</location>
        <topology evidence="1">Multi-pass membrane protein</topology>
    </subcellularLocation>
</comment>
<evidence type="ECO:0000313" key="7">
    <source>
        <dbReference type="EMBL" id="TLP39325.1"/>
    </source>
</evidence>
<dbReference type="GO" id="GO:0033228">
    <property type="term" value="P:cysteine export across plasma membrane"/>
    <property type="evidence" value="ECO:0007669"/>
    <property type="project" value="TreeGrafter"/>
</dbReference>
<protein>
    <submittedName>
        <fullName evidence="7">LysE family translocator</fullName>
    </submittedName>
</protein>
<feature type="transmembrane region" description="Helical" evidence="6">
    <location>
        <begin position="186"/>
        <end position="204"/>
    </location>
</feature>
<keyword evidence="8" id="KW-1185">Reference proteome</keyword>
<evidence type="ECO:0000256" key="6">
    <source>
        <dbReference type="SAM" id="Phobius"/>
    </source>
</evidence>